<evidence type="ECO:0000313" key="3">
    <source>
        <dbReference type="Proteomes" id="UP001153269"/>
    </source>
</evidence>
<proteinExistence type="predicted"/>
<keyword evidence="3" id="KW-1185">Reference proteome</keyword>
<name>A0A9N7Z2S5_PLEPL</name>
<organism evidence="2 3">
    <name type="scientific">Pleuronectes platessa</name>
    <name type="common">European plaice</name>
    <dbReference type="NCBI Taxonomy" id="8262"/>
    <lineage>
        <taxon>Eukaryota</taxon>
        <taxon>Metazoa</taxon>
        <taxon>Chordata</taxon>
        <taxon>Craniata</taxon>
        <taxon>Vertebrata</taxon>
        <taxon>Euteleostomi</taxon>
        <taxon>Actinopterygii</taxon>
        <taxon>Neopterygii</taxon>
        <taxon>Teleostei</taxon>
        <taxon>Neoteleostei</taxon>
        <taxon>Acanthomorphata</taxon>
        <taxon>Carangaria</taxon>
        <taxon>Pleuronectiformes</taxon>
        <taxon>Pleuronectoidei</taxon>
        <taxon>Pleuronectidae</taxon>
        <taxon>Pleuronectes</taxon>
    </lineage>
</organism>
<evidence type="ECO:0000313" key="2">
    <source>
        <dbReference type="EMBL" id="CAB1453523.1"/>
    </source>
</evidence>
<accession>A0A9N7Z2S5</accession>
<comment type="caution">
    <text evidence="2">The sequence shown here is derived from an EMBL/GenBank/DDBJ whole genome shotgun (WGS) entry which is preliminary data.</text>
</comment>
<feature type="compositionally biased region" description="Basic and acidic residues" evidence="1">
    <location>
        <begin position="96"/>
        <end position="105"/>
    </location>
</feature>
<feature type="compositionally biased region" description="Basic and acidic residues" evidence="1">
    <location>
        <begin position="112"/>
        <end position="126"/>
    </location>
</feature>
<protein>
    <submittedName>
        <fullName evidence="2">Uncharacterized protein</fullName>
    </submittedName>
</protein>
<gene>
    <name evidence="2" type="ORF">PLEPLA_LOCUS41277</name>
</gene>
<sequence>MTAGLAAEAHNVCPLDEQCDQISRAHRSRASREGAGGALTAWLQVSRSLLSNPDWSHWSHWATQPRHNSRLLQSHNVSPPPVEVGKQEGKTGSQERTMDGAHREREEEEVRETERGGERERKREGRCQMQGARRRKTHMHAYTYRVDGIYWHKGQRALCRSTAPSTNDGNSCVESNNGEYPYTERP</sequence>
<dbReference type="Proteomes" id="UP001153269">
    <property type="component" value="Unassembled WGS sequence"/>
</dbReference>
<feature type="compositionally biased region" description="Polar residues" evidence="1">
    <location>
        <begin position="162"/>
        <end position="178"/>
    </location>
</feature>
<evidence type="ECO:0000256" key="1">
    <source>
        <dbReference type="SAM" id="MobiDB-lite"/>
    </source>
</evidence>
<feature type="region of interest" description="Disordered" evidence="1">
    <location>
        <begin position="162"/>
        <end position="186"/>
    </location>
</feature>
<dbReference type="EMBL" id="CADEAL010004173">
    <property type="protein sequence ID" value="CAB1453523.1"/>
    <property type="molecule type" value="Genomic_DNA"/>
</dbReference>
<dbReference type="AlphaFoldDB" id="A0A9N7Z2S5"/>
<reference evidence="2" key="1">
    <citation type="submission" date="2020-03" db="EMBL/GenBank/DDBJ databases">
        <authorList>
            <person name="Weist P."/>
        </authorList>
    </citation>
    <scope>NUCLEOTIDE SEQUENCE</scope>
</reference>
<feature type="region of interest" description="Disordered" evidence="1">
    <location>
        <begin position="76"/>
        <end position="136"/>
    </location>
</feature>